<dbReference type="GO" id="GO:0005737">
    <property type="term" value="C:cytoplasm"/>
    <property type="evidence" value="ECO:0007669"/>
    <property type="project" value="UniProtKB-SubCell"/>
</dbReference>
<gene>
    <name evidence="11" type="ORF">FE784_23680</name>
</gene>
<keyword evidence="12" id="KW-1185">Reference proteome</keyword>
<proteinExistence type="predicted"/>
<dbReference type="PROSITE" id="PS01124">
    <property type="entry name" value="HTH_ARAC_FAMILY_2"/>
    <property type="match status" value="1"/>
</dbReference>
<comment type="caution">
    <text evidence="11">The sequence shown here is derived from an EMBL/GenBank/DDBJ whole genome shotgun (WGS) entry which is preliminary data.</text>
</comment>
<dbReference type="RefSeq" id="WP_139604739.1">
    <property type="nucleotide sequence ID" value="NZ_VDCQ01000038.1"/>
</dbReference>
<dbReference type="Gene3D" id="1.10.10.60">
    <property type="entry name" value="Homeodomain-like"/>
    <property type="match status" value="2"/>
</dbReference>
<comment type="subcellular location">
    <subcellularLocation>
        <location evidence="1">Cytoplasm</location>
    </subcellularLocation>
</comment>
<evidence type="ECO:0000313" key="12">
    <source>
        <dbReference type="Proteomes" id="UP000307943"/>
    </source>
</evidence>
<keyword evidence="6" id="KW-0238">DNA-binding</keyword>
<dbReference type="OrthoDB" id="9788446at2"/>
<dbReference type="EMBL" id="VDCQ01000038">
    <property type="protein sequence ID" value="TNJ63727.1"/>
    <property type="molecule type" value="Genomic_DNA"/>
</dbReference>
<keyword evidence="3 8" id="KW-0597">Phosphoprotein</keyword>
<name>A0A5C4T5X7_9BACL</name>
<dbReference type="PANTHER" id="PTHR42713:SF3">
    <property type="entry name" value="TRANSCRIPTIONAL REGULATORY PROTEIN HPTR"/>
    <property type="match status" value="1"/>
</dbReference>
<dbReference type="InterPro" id="IPR001789">
    <property type="entry name" value="Sig_transdc_resp-reg_receiver"/>
</dbReference>
<accession>A0A5C4T5X7</accession>
<dbReference type="InterPro" id="IPR018060">
    <property type="entry name" value="HTH_AraC"/>
</dbReference>
<dbReference type="InterPro" id="IPR009057">
    <property type="entry name" value="Homeodomain-like_sf"/>
</dbReference>
<evidence type="ECO:0000256" key="1">
    <source>
        <dbReference type="ARBA" id="ARBA00004496"/>
    </source>
</evidence>
<dbReference type="PANTHER" id="PTHR42713">
    <property type="entry name" value="HISTIDINE KINASE-RELATED"/>
    <property type="match status" value="1"/>
</dbReference>
<feature type="modified residue" description="4-aspartylphosphate" evidence="8">
    <location>
        <position position="55"/>
    </location>
</feature>
<dbReference type="PROSITE" id="PS00041">
    <property type="entry name" value="HTH_ARAC_FAMILY_1"/>
    <property type="match status" value="1"/>
</dbReference>
<evidence type="ECO:0000313" key="11">
    <source>
        <dbReference type="EMBL" id="TNJ63727.1"/>
    </source>
</evidence>
<dbReference type="GO" id="GO:0043565">
    <property type="term" value="F:sequence-specific DNA binding"/>
    <property type="evidence" value="ECO:0007669"/>
    <property type="project" value="InterPro"/>
</dbReference>
<dbReference type="InterPro" id="IPR018062">
    <property type="entry name" value="HTH_AraC-typ_CS"/>
</dbReference>
<dbReference type="Proteomes" id="UP000307943">
    <property type="component" value="Unassembled WGS sequence"/>
</dbReference>
<dbReference type="Pfam" id="PF12833">
    <property type="entry name" value="HTH_18"/>
    <property type="match status" value="1"/>
</dbReference>
<evidence type="ECO:0000259" key="9">
    <source>
        <dbReference type="PROSITE" id="PS01124"/>
    </source>
</evidence>
<evidence type="ECO:0000256" key="4">
    <source>
        <dbReference type="ARBA" id="ARBA00023012"/>
    </source>
</evidence>
<dbReference type="SUPFAM" id="SSF46689">
    <property type="entry name" value="Homeodomain-like"/>
    <property type="match status" value="2"/>
</dbReference>
<evidence type="ECO:0000256" key="8">
    <source>
        <dbReference type="PROSITE-ProRule" id="PRU00169"/>
    </source>
</evidence>
<evidence type="ECO:0000256" key="3">
    <source>
        <dbReference type="ARBA" id="ARBA00022553"/>
    </source>
</evidence>
<evidence type="ECO:0000256" key="7">
    <source>
        <dbReference type="ARBA" id="ARBA00023163"/>
    </source>
</evidence>
<dbReference type="SMART" id="SM00342">
    <property type="entry name" value="HTH_ARAC"/>
    <property type="match status" value="1"/>
</dbReference>
<dbReference type="PROSITE" id="PS50110">
    <property type="entry name" value="RESPONSE_REGULATORY"/>
    <property type="match status" value="1"/>
</dbReference>
<feature type="domain" description="Response regulatory" evidence="10">
    <location>
        <begin position="3"/>
        <end position="120"/>
    </location>
</feature>
<dbReference type="Pfam" id="PF00072">
    <property type="entry name" value="Response_reg"/>
    <property type="match status" value="1"/>
</dbReference>
<dbReference type="AlphaFoldDB" id="A0A5C4T5X7"/>
<keyword evidence="5" id="KW-0805">Transcription regulation</keyword>
<feature type="domain" description="HTH araC/xylS-type" evidence="9">
    <location>
        <begin position="245"/>
        <end position="344"/>
    </location>
</feature>
<organism evidence="11 12">
    <name type="scientific">Paenibacillus hemerocallicola</name>
    <dbReference type="NCBI Taxonomy" id="1172614"/>
    <lineage>
        <taxon>Bacteria</taxon>
        <taxon>Bacillati</taxon>
        <taxon>Bacillota</taxon>
        <taxon>Bacilli</taxon>
        <taxon>Bacillales</taxon>
        <taxon>Paenibacillaceae</taxon>
        <taxon>Paenibacillus</taxon>
    </lineage>
</organism>
<protein>
    <submittedName>
        <fullName evidence="11">Response regulator</fullName>
    </submittedName>
</protein>
<evidence type="ECO:0000256" key="6">
    <source>
        <dbReference type="ARBA" id="ARBA00023125"/>
    </source>
</evidence>
<dbReference type="CDD" id="cd17536">
    <property type="entry name" value="REC_YesN-like"/>
    <property type="match status" value="1"/>
</dbReference>
<evidence type="ECO:0000259" key="10">
    <source>
        <dbReference type="PROSITE" id="PS50110"/>
    </source>
</evidence>
<evidence type="ECO:0000256" key="5">
    <source>
        <dbReference type="ARBA" id="ARBA00023015"/>
    </source>
</evidence>
<dbReference type="InterPro" id="IPR011006">
    <property type="entry name" value="CheY-like_superfamily"/>
</dbReference>
<dbReference type="PRINTS" id="PR00032">
    <property type="entry name" value="HTHARAC"/>
</dbReference>
<dbReference type="Gene3D" id="3.40.50.2300">
    <property type="match status" value="1"/>
</dbReference>
<keyword evidence="4" id="KW-0902">Two-component regulatory system</keyword>
<dbReference type="SUPFAM" id="SSF52172">
    <property type="entry name" value="CheY-like"/>
    <property type="match status" value="1"/>
</dbReference>
<keyword evidence="7" id="KW-0804">Transcription</keyword>
<reference evidence="11 12" key="1">
    <citation type="submission" date="2019-05" db="EMBL/GenBank/DDBJ databases">
        <title>We sequenced the genome of Paenibacillus hemerocallicola KCTC 33185 for further insight into its adaptation and study the phylogeny of Paenibacillus.</title>
        <authorList>
            <person name="Narsing Rao M.P."/>
        </authorList>
    </citation>
    <scope>NUCLEOTIDE SEQUENCE [LARGE SCALE GENOMIC DNA]</scope>
    <source>
        <strain evidence="11 12">KCTC 33185</strain>
    </source>
</reference>
<evidence type="ECO:0000256" key="2">
    <source>
        <dbReference type="ARBA" id="ARBA00022490"/>
    </source>
</evidence>
<dbReference type="GO" id="GO:0000160">
    <property type="term" value="P:phosphorelay signal transduction system"/>
    <property type="evidence" value="ECO:0007669"/>
    <property type="project" value="UniProtKB-KW"/>
</dbReference>
<sequence>MFNVLLIDDEETVKRSLRKIIESKAPGFAVIGEAEDGAQGLERIGELRPDLVITDIRMPVMDGLELAQALRARGDAIELLIVSGHDQFQYARQALRFGVVDYLLKPLVPADVVAALGRTGDKIRLARQEALDINGWLIAQRSRIGHLAHAVWMLQEERSFGLLAELERDVPSPRGAENRTRPYMTALMMSLHAELARLAEGQWEPVQARAPLPGQADRTDWQGHVRELIDAFRSSRNFGVHHLVMKAVAYIDDRYTEETLSLSEIAEHVGVSPSHFSKCFKAELGVSYTDYLTELRMERAVRLLRDPSAKVYEVAQQVGYGDYSHFTKLFKKKYGFSPGQTRGLAGRSEE</sequence>
<keyword evidence="2" id="KW-0963">Cytoplasm</keyword>
<dbReference type="InterPro" id="IPR051552">
    <property type="entry name" value="HptR"/>
</dbReference>
<dbReference type="SMART" id="SM00448">
    <property type="entry name" value="REC"/>
    <property type="match status" value="1"/>
</dbReference>
<dbReference type="GO" id="GO:0003700">
    <property type="term" value="F:DNA-binding transcription factor activity"/>
    <property type="evidence" value="ECO:0007669"/>
    <property type="project" value="InterPro"/>
</dbReference>
<dbReference type="InterPro" id="IPR020449">
    <property type="entry name" value="Tscrpt_reg_AraC-type_HTH"/>
</dbReference>